<dbReference type="Gene3D" id="3.30.565.10">
    <property type="entry name" value="Histidine kinase-like ATPase, C-terminal domain"/>
    <property type="match status" value="1"/>
</dbReference>
<sequence>MKTNIPSFFLVVLLSVLIISCTTTALEANDVPPETDFIDVVNPKNEDVPFDFFKQSVQFDVIDVFSGLSSNVVNEVIQDQYGLIWIATFDGLIRYDGKNFTIFKKDASDPNSLINDAVWTIYQDRDGYLWVGTDGGLDQFDRASQSFIHYQSDPLVAGSISSNYVRSILQDSGGYLWIGTSGGGLCKYDYESEEFETFTHDDNSNYSIASNIVRSIYEDSRGYLWVGTWNGLDRFDYETGSFFHFNQEIDENFNLYLENLHRGIKGIDINTEILGTADIQYDPSNISTGNKIVDIDEDLDGDLWLATLGGGVSKFDPFNGSFVNYQNDIEQSASLSNNTVLDVFRDSQNNYWFGTNDGLNLYDRKNDRFVRFMADQNYQDVPNTLSNGMVTAIMEDRSGMYWVSTSGGGINIFSPSMNRFQHVKNDPSRPSSLSDNTVWAFHHDYDGTLWVANNAGVDIMREGASYFIHYDPHAENLRNEDDAVYAFLRDSTGKMWIGTAHGLSVFNYAENRFVSYLSDQPIFPQVLLGEVVVTSLEEDSIGNIWIGTYGQGLVKLDQMESSLIPYTYDPQNSNSISSNLINVILPDQGGYIWIGTIGGGLNYYDPNTATFVNYLNQTENPASISDNNITSLNKSPDGLLWIGTYAGLNVYDPDTNNFKSYTVRDGLSSDTILGVVIDNEGIVWVSTGNGLSRFDPESETFINFTYRDGLQSAEFISGSCALGNGGIVFFGGMDGYNLFYPQQLGGNTYIPEIVLTSLTHSGELVELEQGFEEVEEIALKAPDNYFEFEFSSMNYVQPHKNEYAYILEGFDKDWNYVGTRSYGRYTNLDPGEYLLRLIGSNNDGVWNTAGKTIQIRVIPAWWESQWFRVSAILLIALASISFYRLQIGNVERYNRRLSAEVQERTRDIEKRRRVSEGLREILIRLNSNLPIRESIDYIACQVSTLLSAPCVLIVQLRGDNRVKTLAVYIDEHCNGETGSIPAEFGEVPSAVVAQISSTIKKQKQVTVEFPDVETGIQQIYTGVPIFLSGDVYGGLIIEHGDLEIRHEELELLKSFADQVGLAIGNELLRTEAEEIAVVSERNRIARDLHDAITQTLFSANLIAETITELWDTDRSRSLQLITELRQLNQSALAEMRTLLLELKPASVIETDMEELLNQLANVLRGRAGCEVELDIQGHCSLPEEVHIGVYRIAQEAITNIMKHASATQVRIQLICEVKKANKKEKSTHLLHLVIEDNGSGFSPELLTGSRFGLANMQQRAHAINAQLDVETRIEQGTTIHVIWQEREDDEANGRQNKSNFS</sequence>
<dbReference type="GO" id="GO:0016020">
    <property type="term" value="C:membrane"/>
    <property type="evidence" value="ECO:0007669"/>
    <property type="project" value="InterPro"/>
</dbReference>
<dbReference type="Pfam" id="PF01590">
    <property type="entry name" value="GAF"/>
    <property type="match status" value="1"/>
</dbReference>
<dbReference type="SMART" id="SM00387">
    <property type="entry name" value="HATPase_c"/>
    <property type="match status" value="1"/>
</dbReference>
<dbReference type="Pfam" id="PF07495">
    <property type="entry name" value="Y_Y_Y"/>
    <property type="match status" value="1"/>
</dbReference>
<gene>
    <name evidence="4" type="ORF">XD73_0765</name>
</gene>
<feature type="domain" description="Histidine kinase/HSP90-like ATPase" evidence="3">
    <location>
        <begin position="1184"/>
        <end position="1287"/>
    </location>
</feature>
<dbReference type="Gene3D" id="3.30.450.40">
    <property type="match status" value="1"/>
</dbReference>
<dbReference type="SUPFAM" id="SSF55874">
    <property type="entry name" value="ATPase domain of HSP90 chaperone/DNA topoisomerase II/histidine kinase"/>
    <property type="match status" value="1"/>
</dbReference>
<dbReference type="InterPro" id="IPR003018">
    <property type="entry name" value="GAF"/>
</dbReference>
<dbReference type="InterPro" id="IPR029016">
    <property type="entry name" value="GAF-like_dom_sf"/>
</dbReference>
<evidence type="ECO:0000313" key="5">
    <source>
        <dbReference type="Proteomes" id="UP000064249"/>
    </source>
</evidence>
<dbReference type="InterPro" id="IPR003594">
    <property type="entry name" value="HATPase_dom"/>
</dbReference>
<accession>A0A117LGT5</accession>
<dbReference type="PROSITE" id="PS51257">
    <property type="entry name" value="PROKAR_LIPOPROTEIN"/>
    <property type="match status" value="1"/>
</dbReference>
<protein>
    <submittedName>
        <fullName evidence="4">Histidine kinase</fullName>
    </submittedName>
</protein>
<dbReference type="Pfam" id="PF07730">
    <property type="entry name" value="HisKA_3"/>
    <property type="match status" value="1"/>
</dbReference>
<feature type="chain" id="PRO_5007150747" evidence="2">
    <location>
        <begin position="26"/>
        <end position="1301"/>
    </location>
</feature>
<name>A0A117LGT5_9CHLR</name>
<dbReference type="Gene3D" id="1.20.5.1930">
    <property type="match status" value="1"/>
</dbReference>
<reference evidence="4 5" key="1">
    <citation type="journal article" date="2015" name="MBio">
        <title>Genome-Resolved Metagenomic Analysis Reveals Roles for Candidate Phyla and Other Microbial Community Members in Biogeochemical Transformations in Oil Reservoirs.</title>
        <authorList>
            <person name="Hu P."/>
            <person name="Tom L."/>
            <person name="Singh A."/>
            <person name="Thomas B.C."/>
            <person name="Baker B.J."/>
            <person name="Piceno Y.M."/>
            <person name="Andersen G.L."/>
            <person name="Banfield J.F."/>
        </authorList>
    </citation>
    <scope>NUCLEOTIDE SEQUENCE [LARGE SCALE GENOMIC DNA]</scope>
    <source>
        <strain evidence="4">46_16</strain>
    </source>
</reference>
<dbReference type="GO" id="GO:0046983">
    <property type="term" value="F:protein dimerization activity"/>
    <property type="evidence" value="ECO:0007669"/>
    <property type="project" value="InterPro"/>
</dbReference>
<dbReference type="InterPro" id="IPR011110">
    <property type="entry name" value="Reg_prop"/>
</dbReference>
<dbReference type="SUPFAM" id="SSF55781">
    <property type="entry name" value="GAF domain-like"/>
    <property type="match status" value="1"/>
</dbReference>
<dbReference type="Pfam" id="PF07494">
    <property type="entry name" value="Reg_prop"/>
    <property type="match status" value="7"/>
</dbReference>
<dbReference type="InterPro" id="IPR011712">
    <property type="entry name" value="Sig_transdc_His_kin_sub3_dim/P"/>
</dbReference>
<evidence type="ECO:0000259" key="3">
    <source>
        <dbReference type="SMART" id="SM00387"/>
    </source>
</evidence>
<dbReference type="Gene3D" id="2.60.40.10">
    <property type="entry name" value="Immunoglobulins"/>
    <property type="match status" value="1"/>
</dbReference>
<dbReference type="Proteomes" id="UP000064249">
    <property type="component" value="Unassembled WGS sequence"/>
</dbReference>
<feature type="signal peptide" evidence="2">
    <location>
        <begin position="1"/>
        <end position="25"/>
    </location>
</feature>
<evidence type="ECO:0000313" key="4">
    <source>
        <dbReference type="EMBL" id="KUK46363.1"/>
    </source>
</evidence>
<organism evidence="4 5">
    <name type="scientific">Anaerolinea thermophila</name>
    <dbReference type="NCBI Taxonomy" id="167964"/>
    <lineage>
        <taxon>Bacteria</taxon>
        <taxon>Bacillati</taxon>
        <taxon>Chloroflexota</taxon>
        <taxon>Anaerolineae</taxon>
        <taxon>Anaerolineales</taxon>
        <taxon>Anaerolineaceae</taxon>
        <taxon>Anaerolinea</taxon>
    </lineage>
</organism>
<dbReference type="PATRIC" id="fig|167964.4.peg.288"/>
<dbReference type="CDD" id="cd16917">
    <property type="entry name" value="HATPase_UhpB-NarQ-NarX-like"/>
    <property type="match status" value="1"/>
</dbReference>
<dbReference type="Pfam" id="PF02518">
    <property type="entry name" value="HATPase_c"/>
    <property type="match status" value="1"/>
</dbReference>
<dbReference type="Gene3D" id="2.130.10.10">
    <property type="entry name" value="YVTN repeat-like/Quinoprotein amine dehydrogenase"/>
    <property type="match status" value="6"/>
</dbReference>
<dbReference type="InterPro" id="IPR015943">
    <property type="entry name" value="WD40/YVTN_repeat-like_dom_sf"/>
</dbReference>
<dbReference type="InterPro" id="IPR011123">
    <property type="entry name" value="Y_Y_Y"/>
</dbReference>
<dbReference type="InterPro" id="IPR036890">
    <property type="entry name" value="HATPase_C_sf"/>
</dbReference>
<dbReference type="GO" id="GO:0000155">
    <property type="term" value="F:phosphorelay sensor kinase activity"/>
    <property type="evidence" value="ECO:0007669"/>
    <property type="project" value="InterPro"/>
</dbReference>
<comment type="caution">
    <text evidence="4">The sequence shown here is derived from an EMBL/GenBank/DDBJ whole genome shotgun (WGS) entry which is preliminary data.</text>
</comment>
<keyword evidence="4" id="KW-0418">Kinase</keyword>
<dbReference type="PANTHER" id="PTHR43547">
    <property type="entry name" value="TWO-COMPONENT HISTIDINE KINASE"/>
    <property type="match status" value="1"/>
</dbReference>
<keyword evidence="1" id="KW-0597">Phosphoprotein</keyword>
<keyword evidence="2" id="KW-0732">Signal</keyword>
<dbReference type="InterPro" id="IPR013783">
    <property type="entry name" value="Ig-like_fold"/>
</dbReference>
<evidence type="ECO:0000256" key="1">
    <source>
        <dbReference type="ARBA" id="ARBA00022553"/>
    </source>
</evidence>
<dbReference type="SUPFAM" id="SSF63829">
    <property type="entry name" value="Calcium-dependent phosphotriesterase"/>
    <property type="match status" value="3"/>
</dbReference>
<evidence type="ECO:0000256" key="2">
    <source>
        <dbReference type="SAM" id="SignalP"/>
    </source>
</evidence>
<proteinExistence type="predicted"/>
<dbReference type="EMBL" id="LGFU01000035">
    <property type="protein sequence ID" value="KUK46363.1"/>
    <property type="molecule type" value="Genomic_DNA"/>
</dbReference>
<dbReference type="PANTHER" id="PTHR43547:SF2">
    <property type="entry name" value="HYBRID SIGNAL TRANSDUCTION HISTIDINE KINASE C"/>
    <property type="match status" value="1"/>
</dbReference>
<keyword evidence="4" id="KW-0808">Transferase</keyword>